<evidence type="ECO:0000313" key="8">
    <source>
        <dbReference type="Proteomes" id="UP000663870"/>
    </source>
</evidence>
<evidence type="ECO:0000313" key="7">
    <source>
        <dbReference type="EMBL" id="CAF1314297.1"/>
    </source>
</evidence>
<comment type="similarity">
    <text evidence="2">Belongs to the CDC45 family.</text>
</comment>
<evidence type="ECO:0000256" key="2">
    <source>
        <dbReference type="ARBA" id="ARBA00010727"/>
    </source>
</evidence>
<dbReference type="GO" id="GO:0003682">
    <property type="term" value="F:chromatin binding"/>
    <property type="evidence" value="ECO:0007669"/>
    <property type="project" value="TreeGrafter"/>
</dbReference>
<evidence type="ECO:0000256" key="4">
    <source>
        <dbReference type="ARBA" id="ARBA00023242"/>
    </source>
</evidence>
<dbReference type="InterPro" id="IPR003874">
    <property type="entry name" value="CDC45"/>
</dbReference>
<keyword evidence="5" id="KW-0131">Cell cycle</keyword>
<keyword evidence="8" id="KW-1185">Reference proteome</keyword>
<keyword evidence="3" id="KW-0235">DNA replication</keyword>
<evidence type="ECO:0000256" key="5">
    <source>
        <dbReference type="ARBA" id="ARBA00023306"/>
    </source>
</evidence>
<evidence type="ECO:0000256" key="1">
    <source>
        <dbReference type="ARBA" id="ARBA00004123"/>
    </source>
</evidence>
<dbReference type="PANTHER" id="PTHR10507:SF0">
    <property type="entry name" value="CELL DIVISION CONTROL PROTEIN 45 HOMOLOG"/>
    <property type="match status" value="1"/>
</dbReference>
<reference evidence="7" key="1">
    <citation type="submission" date="2021-02" db="EMBL/GenBank/DDBJ databases">
        <authorList>
            <person name="Nowell W R."/>
        </authorList>
    </citation>
    <scope>NUCLEOTIDE SEQUENCE</scope>
</reference>
<organism evidence="7 8">
    <name type="scientific">Rotaria sordida</name>
    <dbReference type="NCBI Taxonomy" id="392033"/>
    <lineage>
        <taxon>Eukaryota</taxon>
        <taxon>Metazoa</taxon>
        <taxon>Spiralia</taxon>
        <taxon>Gnathifera</taxon>
        <taxon>Rotifera</taxon>
        <taxon>Eurotatoria</taxon>
        <taxon>Bdelloidea</taxon>
        <taxon>Philodinida</taxon>
        <taxon>Philodinidae</taxon>
        <taxon>Rotaria</taxon>
    </lineage>
</organism>
<dbReference type="GO" id="GO:0000727">
    <property type="term" value="P:double-strand break repair via break-induced replication"/>
    <property type="evidence" value="ECO:0007669"/>
    <property type="project" value="TreeGrafter"/>
</dbReference>
<comment type="subcellular location">
    <subcellularLocation>
        <location evidence="1">Nucleus</location>
    </subcellularLocation>
</comment>
<evidence type="ECO:0000256" key="6">
    <source>
        <dbReference type="SAM" id="MobiDB-lite"/>
    </source>
</evidence>
<dbReference type="GO" id="GO:0003697">
    <property type="term" value="F:single-stranded DNA binding"/>
    <property type="evidence" value="ECO:0007669"/>
    <property type="project" value="TreeGrafter"/>
</dbReference>
<name>A0A815EM59_9BILA</name>
<accession>A0A815EM59</accession>
<evidence type="ECO:0008006" key="9">
    <source>
        <dbReference type="Google" id="ProtNLM"/>
    </source>
</evidence>
<dbReference type="EMBL" id="CAJNOL010001214">
    <property type="protein sequence ID" value="CAF1314297.1"/>
    <property type="molecule type" value="Genomic_DNA"/>
</dbReference>
<dbReference type="GO" id="GO:0031261">
    <property type="term" value="C:DNA replication preinitiation complex"/>
    <property type="evidence" value="ECO:0007669"/>
    <property type="project" value="TreeGrafter"/>
</dbReference>
<gene>
    <name evidence="7" type="ORF">JXQ802_LOCUS30193</name>
</gene>
<feature type="region of interest" description="Disordered" evidence="6">
    <location>
        <begin position="159"/>
        <end position="185"/>
    </location>
</feature>
<dbReference type="GO" id="GO:1902977">
    <property type="term" value="P:mitotic DNA replication preinitiation complex assembly"/>
    <property type="evidence" value="ECO:0007669"/>
    <property type="project" value="TreeGrafter"/>
</dbReference>
<keyword evidence="4" id="KW-0539">Nucleus</keyword>
<comment type="caution">
    <text evidence="7">The sequence shown here is derived from an EMBL/GenBank/DDBJ whole genome shotgun (WGS) entry which is preliminary data.</text>
</comment>
<protein>
    <recommendedName>
        <fullName evidence="9">Cell division control protein 45</fullName>
    </recommendedName>
</protein>
<dbReference type="PANTHER" id="PTHR10507">
    <property type="entry name" value="CDC45-RELATED PROTEIN"/>
    <property type="match status" value="1"/>
</dbReference>
<dbReference type="Pfam" id="PF02724">
    <property type="entry name" value="CDC45"/>
    <property type="match status" value="1"/>
</dbReference>
<dbReference type="Proteomes" id="UP000663870">
    <property type="component" value="Unassembled WGS sequence"/>
</dbReference>
<dbReference type="GO" id="GO:0003688">
    <property type="term" value="F:DNA replication origin binding"/>
    <property type="evidence" value="ECO:0007669"/>
    <property type="project" value="TreeGrafter"/>
</dbReference>
<evidence type="ECO:0000256" key="3">
    <source>
        <dbReference type="ARBA" id="ARBA00022705"/>
    </source>
</evidence>
<dbReference type="GO" id="GO:0006270">
    <property type="term" value="P:DNA replication initiation"/>
    <property type="evidence" value="ECO:0007669"/>
    <property type="project" value="InterPro"/>
</dbReference>
<proteinExistence type="inferred from homology"/>
<feature type="compositionally biased region" description="Acidic residues" evidence="6">
    <location>
        <begin position="159"/>
        <end position="180"/>
    </location>
</feature>
<dbReference type="AlphaFoldDB" id="A0A815EM59"/>
<sequence length="646" mass="75749">MVFIRDLKREFFEFISKQQRRLLVFVHLDVDSLCAWKIFQHLLQCEHITYTCLPVLYKYDLENGHMQHINSGIKSIVFINCGSTLDLYDFLSLDSIEQNNNNNNNDENNLTLFVLDSLRSIEHRNVYDAKQIRILILPNKIDIEKKRVPQYEELFHEIYDDDANDNDDSQSDNDDDDDENSTNIRIESTEAREKRLKRQWLKRRDKALANYYKYRTHSYSSALIMFELAYLLSKDTNEQLWYAIIGVTEQLLHGRIARDFYMEQLNILQSHVLRLNHNQNSLLNSNDNNNNNNTSIINSKLSMDCINIKFDEDINFHLLRHWSFYESICHTHDMIISFKLWSTRGLSQLKEFLADLGIPKREYEQNYRDMNVKYKSNIKKQILDKRLQDKYHYTTNTIILPTFLLTGGFSLKLSPQDIVYSIMSTLQTSTSTSSSSSIMIDLTERFSLALSCLNYNQLNSYLNGIELEKIYRNKIHYLIETLLQSDKNLTFDNTIPFILLKFDQNMFNSSTTTTTTTNENIKSCGFFTHPYQAYLFARNALHILISYTTSSTNIIKKKKSKYLQCLPLILIAPYSSMNTDEELIEIVVGVPSLNNIMMNSFSTLFETADRRCGNVAKFVFFDHSVLLLQEQHQQKFIDALMFVLAK</sequence>